<protein>
    <submittedName>
        <fullName evidence="1">Uncharacterized protein</fullName>
    </submittedName>
</protein>
<organism evidence="1 2">
    <name type="scientific">Streptomyces marincola</name>
    <dbReference type="NCBI Taxonomy" id="2878388"/>
    <lineage>
        <taxon>Bacteria</taxon>
        <taxon>Bacillati</taxon>
        <taxon>Actinomycetota</taxon>
        <taxon>Actinomycetes</taxon>
        <taxon>Kitasatosporales</taxon>
        <taxon>Streptomycetaceae</taxon>
        <taxon>Streptomyces</taxon>
    </lineage>
</organism>
<name>A0A1W7CW85_9ACTN</name>
<sequence length="193" mass="21977">MHGVPEERFAALWADRAHVPRKRPFLPSVPLLLNGTPVENLERMNEEIDGPLYMTPTAYESNPAIAAFTDRMHMVREAARLRVGGQLRAAYGYCYEPHQVPSHLDLWVHMDWQGNGFRVPSDEKVADLRYYGANDVFSSISACRFAYSIFEHIDFRGNEYMLNAPCSLSYLAASDWNDKISSVINWGPKGPPW</sequence>
<keyword evidence="2" id="KW-1185">Reference proteome</keyword>
<dbReference type="SUPFAM" id="SSF49695">
    <property type="entry name" value="gamma-Crystallin-like"/>
    <property type="match status" value="1"/>
</dbReference>
<evidence type="ECO:0000313" key="2">
    <source>
        <dbReference type="Proteomes" id="UP000194218"/>
    </source>
</evidence>
<dbReference type="Gene3D" id="2.60.20.10">
    <property type="entry name" value="Crystallins"/>
    <property type="match status" value="1"/>
</dbReference>
<gene>
    <name evidence="1" type="ORF">CAG99_09675</name>
</gene>
<dbReference type="KEGG" id="smao:CAG99_09675"/>
<dbReference type="EMBL" id="CP021121">
    <property type="protein sequence ID" value="ARQ69094.1"/>
    <property type="molecule type" value="Genomic_DNA"/>
</dbReference>
<accession>A0A1W7CW85</accession>
<dbReference type="InterPro" id="IPR011024">
    <property type="entry name" value="G_crystallin-like"/>
</dbReference>
<proteinExistence type="predicted"/>
<dbReference type="Proteomes" id="UP000194218">
    <property type="component" value="Chromosome"/>
</dbReference>
<reference evidence="1 2" key="1">
    <citation type="submission" date="2017-05" db="EMBL/GenBank/DDBJ databases">
        <title>Complete genome sequence of Streptomyces sp. SCSIO 03032 revealed the diverse biosynthetic pathways for its bioactive secondary metabolites.</title>
        <authorList>
            <person name="Ma L."/>
            <person name="Zhu Y."/>
            <person name="Zhang W."/>
            <person name="Zhang G."/>
            <person name="Tian X."/>
            <person name="Zhang S."/>
            <person name="Zhang C."/>
        </authorList>
    </citation>
    <scope>NUCLEOTIDE SEQUENCE [LARGE SCALE GENOMIC DNA]</scope>
    <source>
        <strain evidence="1 2">SCSIO 03032</strain>
    </source>
</reference>
<evidence type="ECO:0000313" key="1">
    <source>
        <dbReference type="EMBL" id="ARQ69094.1"/>
    </source>
</evidence>
<dbReference type="AlphaFoldDB" id="A0A1W7CW85"/>